<name>A0A857J9R6_9BURK</name>
<gene>
    <name evidence="2" type="ORF">GT347_18165</name>
</gene>
<keyword evidence="3" id="KW-1185">Reference proteome</keyword>
<reference evidence="2 3" key="1">
    <citation type="submission" date="2020-01" db="EMBL/GenBank/DDBJ databases">
        <title>Genome sequencing of strain KACC 21265.</title>
        <authorList>
            <person name="Heo J."/>
            <person name="Kim S.-J."/>
            <person name="Kim J.-S."/>
            <person name="Hong S.-B."/>
            <person name="Kwon S.-W."/>
        </authorList>
    </citation>
    <scope>NUCLEOTIDE SEQUENCE [LARGE SCALE GENOMIC DNA]</scope>
    <source>
        <strain evidence="2 3">KACC 21265</strain>
    </source>
</reference>
<dbReference type="InterPro" id="IPR007435">
    <property type="entry name" value="DUF484"/>
</dbReference>
<dbReference type="PANTHER" id="PTHR38765:SF1">
    <property type="entry name" value="DUF484 DOMAIN-CONTAINING PROTEIN"/>
    <property type="match status" value="1"/>
</dbReference>
<evidence type="ECO:0000313" key="2">
    <source>
        <dbReference type="EMBL" id="QHI99732.1"/>
    </source>
</evidence>
<dbReference type="RefSeq" id="WP_160553543.1">
    <property type="nucleotide sequence ID" value="NZ_CP047650.1"/>
</dbReference>
<dbReference type="Proteomes" id="UP000464787">
    <property type="component" value="Chromosome"/>
</dbReference>
<organism evidence="2 3">
    <name type="scientific">Xylophilus rhododendri</name>
    <dbReference type="NCBI Taxonomy" id="2697032"/>
    <lineage>
        <taxon>Bacteria</taxon>
        <taxon>Pseudomonadati</taxon>
        <taxon>Pseudomonadota</taxon>
        <taxon>Betaproteobacteria</taxon>
        <taxon>Burkholderiales</taxon>
        <taxon>Xylophilus</taxon>
    </lineage>
</organism>
<keyword evidence="1" id="KW-0175">Coiled coil</keyword>
<evidence type="ECO:0000313" key="3">
    <source>
        <dbReference type="Proteomes" id="UP000464787"/>
    </source>
</evidence>
<evidence type="ECO:0000256" key="1">
    <source>
        <dbReference type="SAM" id="Coils"/>
    </source>
</evidence>
<protein>
    <submittedName>
        <fullName evidence="2">DUF484 family protein</fullName>
    </submittedName>
</protein>
<dbReference type="Gene3D" id="3.30.450.40">
    <property type="match status" value="1"/>
</dbReference>
<dbReference type="SUPFAM" id="SSF55781">
    <property type="entry name" value="GAF domain-like"/>
    <property type="match status" value="1"/>
</dbReference>
<sequence length="234" mass="25473">MTISTTHPEIPDASVPPITEDDIAGYLVNTPEFFERHAEVLTGVQLTSPHGARAVSLQERQAEMLREKIKGLEQRLMAMVRNSHENTAIADRLHRWSLVLAGTADPSELPARTVEAALEQFSLPQAAVRVWEVAPGHRLASFARDPGEELRAFAASLGEPYCGPNRGFDAVRLLDRPDEAASLALMPLRTPEGDCFGLLVLASPEPARFDAAMGTDFLQRMAAIASAALGRLRD</sequence>
<dbReference type="InterPro" id="IPR029016">
    <property type="entry name" value="GAF-like_dom_sf"/>
</dbReference>
<dbReference type="PANTHER" id="PTHR38765">
    <property type="entry name" value="DUF484 DOMAIN-CONTAINING PROTEIN"/>
    <property type="match status" value="1"/>
</dbReference>
<feature type="coiled-coil region" evidence="1">
    <location>
        <begin position="55"/>
        <end position="82"/>
    </location>
</feature>
<proteinExistence type="predicted"/>
<dbReference type="EMBL" id="CP047650">
    <property type="protein sequence ID" value="QHI99732.1"/>
    <property type="molecule type" value="Genomic_DNA"/>
</dbReference>
<dbReference type="KEGG" id="xyk:GT347_18165"/>
<dbReference type="AlphaFoldDB" id="A0A857J9R6"/>
<accession>A0A857J9R6</accession>
<dbReference type="Pfam" id="PF04340">
    <property type="entry name" value="DUF484"/>
    <property type="match status" value="1"/>
</dbReference>